<feature type="compositionally biased region" description="Basic and acidic residues" evidence="3">
    <location>
        <begin position="410"/>
        <end position="419"/>
    </location>
</feature>
<dbReference type="EMBL" id="JABCJD010000002">
    <property type="protein sequence ID" value="NVO26920.1"/>
    <property type="molecule type" value="Genomic_DNA"/>
</dbReference>
<evidence type="ECO:0000313" key="4">
    <source>
        <dbReference type="EMBL" id="NVO26920.1"/>
    </source>
</evidence>
<dbReference type="InterPro" id="IPR050557">
    <property type="entry name" value="RTX_toxin/Mannuronan_C5-epim"/>
</dbReference>
<dbReference type="Pfam" id="PF00353">
    <property type="entry name" value="HemolysinCabind"/>
    <property type="match status" value="7"/>
</dbReference>
<feature type="compositionally biased region" description="Acidic residues" evidence="3">
    <location>
        <begin position="75"/>
        <end position="99"/>
    </location>
</feature>
<dbReference type="PROSITE" id="PS00330">
    <property type="entry name" value="HEMOLYSIN_CALCIUM"/>
    <property type="match status" value="4"/>
</dbReference>
<keyword evidence="2" id="KW-0964">Secreted</keyword>
<sequence length="574" mass="58602">MSYGIYNVLADQYDWNGSDNSNGSEDESYHDDGQTEDEAHNGSGSTDDQSSSDGSDSSSNSGDDGSSGDGSSDIIGDENDDDLSGTEGDDTIDGMEGDDTLTGGAGADWLSGYTGDDALNGEGWRDVIDGGSGSDTLDGGNAEDLLYGGEGADTLLGGGQADTLFGGNGDDMLDGQNGNDFLIDISGDNTLVGGTGGDVIISTGDFNRLGTYLDDLGTNTIFSELANGRTAALNNEAIAVALDHADASGADLIEGGAGYDMIAFGPGDTASGGEGSDYFAVVQHQMLDGASPATITDYEARDTVEYIYSATTGTPDLSIEETDTGVNLYDGETLVMEINGDTEGFTLDNITLSSLDAVNTNDGDDDLTGGSGDDVMFLQDGDDRASGEAGDDILVGGDGKDTLSGGAGDDQLKGGDQADKLNGGTGDDTLNGTAADDIHVDFYSSDGEGFADIVFDSQTRSDGTDLLDGGYGDDLLLVGAGDTAIGGEGDDLFVLIDHDGGAQIAVVEDFNPAEDYLMVKYWGSATPELTASVDADGYTVLALDGKDLFLIKTVLPEGYDILNAVALEHFSGAA</sequence>
<dbReference type="PANTHER" id="PTHR38340">
    <property type="entry name" value="S-LAYER PROTEIN"/>
    <property type="match status" value="1"/>
</dbReference>
<proteinExistence type="predicted"/>
<dbReference type="Gene3D" id="2.150.10.10">
    <property type="entry name" value="Serralysin-like metalloprotease, C-terminal"/>
    <property type="match status" value="4"/>
</dbReference>
<name>A0ABX2PBR8_9RHOB</name>
<dbReference type="RefSeq" id="WP_176853330.1">
    <property type="nucleotide sequence ID" value="NZ_JABCJD010000002.1"/>
</dbReference>
<feature type="compositionally biased region" description="Basic and acidic residues" evidence="3">
    <location>
        <begin position="30"/>
        <end position="40"/>
    </location>
</feature>
<evidence type="ECO:0000256" key="1">
    <source>
        <dbReference type="ARBA" id="ARBA00004613"/>
    </source>
</evidence>
<feature type="compositionally biased region" description="Low complexity" evidence="3">
    <location>
        <begin position="42"/>
        <end position="74"/>
    </location>
</feature>
<comment type="subcellular location">
    <subcellularLocation>
        <location evidence="1">Secreted</location>
    </subcellularLocation>
</comment>
<dbReference type="PRINTS" id="PR00313">
    <property type="entry name" value="CABNDNGRPT"/>
</dbReference>
<dbReference type="PANTHER" id="PTHR38340:SF1">
    <property type="entry name" value="S-LAYER PROTEIN"/>
    <property type="match status" value="1"/>
</dbReference>
<feature type="region of interest" description="Disordered" evidence="3">
    <location>
        <begin position="363"/>
        <end position="428"/>
    </location>
</feature>
<keyword evidence="5" id="KW-1185">Reference proteome</keyword>
<dbReference type="InterPro" id="IPR001343">
    <property type="entry name" value="Hemolysn_Ca-bd"/>
</dbReference>
<protein>
    <submittedName>
        <fullName evidence="4">Calcium-binding protein</fullName>
    </submittedName>
</protein>
<dbReference type="InterPro" id="IPR011049">
    <property type="entry name" value="Serralysin-like_metalloprot_C"/>
</dbReference>
<comment type="caution">
    <text evidence="4">The sequence shown here is derived from an EMBL/GenBank/DDBJ whole genome shotgun (WGS) entry which is preliminary data.</text>
</comment>
<evidence type="ECO:0000256" key="3">
    <source>
        <dbReference type="SAM" id="MobiDB-lite"/>
    </source>
</evidence>
<accession>A0ABX2PBR8</accession>
<evidence type="ECO:0000313" key="5">
    <source>
        <dbReference type="Proteomes" id="UP000523601"/>
    </source>
</evidence>
<gene>
    <name evidence="4" type="ORF">HJ526_05785</name>
</gene>
<dbReference type="SUPFAM" id="SSF51120">
    <property type="entry name" value="beta-Roll"/>
    <property type="match status" value="4"/>
</dbReference>
<dbReference type="InterPro" id="IPR018511">
    <property type="entry name" value="Hemolysin-typ_Ca-bd_CS"/>
</dbReference>
<organism evidence="4 5">
    <name type="scientific">Donghicola mangrovi</name>
    <dbReference type="NCBI Taxonomy" id="2729614"/>
    <lineage>
        <taxon>Bacteria</taxon>
        <taxon>Pseudomonadati</taxon>
        <taxon>Pseudomonadota</taxon>
        <taxon>Alphaproteobacteria</taxon>
        <taxon>Rhodobacterales</taxon>
        <taxon>Roseobacteraceae</taxon>
        <taxon>Donghicola</taxon>
    </lineage>
</organism>
<reference evidence="4 5" key="1">
    <citation type="submission" date="2020-04" db="EMBL/GenBank/DDBJ databases">
        <title>Donghicola sp., a member of the Rhodobacteraceae family isolated from mangrove forest in Thailand.</title>
        <authorList>
            <person name="Charoenyingcharoen P."/>
            <person name="Yukphan P."/>
        </authorList>
    </citation>
    <scope>NUCLEOTIDE SEQUENCE [LARGE SCALE GENOMIC DNA]</scope>
    <source>
        <strain evidence="4 5">C2-DW-16</strain>
    </source>
</reference>
<feature type="region of interest" description="Disordered" evidence="3">
    <location>
        <begin position="12"/>
        <end position="112"/>
    </location>
</feature>
<evidence type="ECO:0000256" key="2">
    <source>
        <dbReference type="ARBA" id="ARBA00022525"/>
    </source>
</evidence>
<dbReference type="Proteomes" id="UP000523601">
    <property type="component" value="Unassembled WGS sequence"/>
</dbReference>